<protein>
    <submittedName>
        <fullName evidence="1">YbbR domain-containing protein</fullName>
    </submittedName>
</protein>
<dbReference type="EMBL" id="JAFBEE010000026">
    <property type="protein sequence ID" value="MBM7616180.1"/>
    <property type="molecule type" value="Genomic_DNA"/>
</dbReference>
<reference evidence="1 2" key="1">
    <citation type="submission" date="2021-01" db="EMBL/GenBank/DDBJ databases">
        <title>Genomic Encyclopedia of Type Strains, Phase IV (KMG-IV): sequencing the most valuable type-strain genomes for metagenomic binning, comparative biology and taxonomic classification.</title>
        <authorList>
            <person name="Goeker M."/>
        </authorList>
    </citation>
    <scope>NUCLEOTIDE SEQUENCE [LARGE SCALE GENOMIC DNA]</scope>
    <source>
        <strain evidence="1 2">DSM 25890</strain>
    </source>
</reference>
<evidence type="ECO:0000313" key="1">
    <source>
        <dbReference type="EMBL" id="MBM7616180.1"/>
    </source>
</evidence>
<gene>
    <name evidence="1" type="ORF">JOC73_002756</name>
</gene>
<comment type="caution">
    <text evidence="1">The sequence shown here is derived from an EMBL/GenBank/DDBJ whole genome shotgun (WGS) entry which is preliminary data.</text>
</comment>
<proteinExistence type="predicted"/>
<dbReference type="Gene3D" id="2.170.120.40">
    <property type="entry name" value="YbbR-like domain"/>
    <property type="match status" value="2"/>
</dbReference>
<dbReference type="PANTHER" id="PTHR37804">
    <property type="entry name" value="CDAA REGULATORY PROTEIN CDAR"/>
    <property type="match status" value="1"/>
</dbReference>
<dbReference type="InterPro" id="IPR012505">
    <property type="entry name" value="YbbR"/>
</dbReference>
<dbReference type="InterPro" id="IPR053154">
    <property type="entry name" value="c-di-AMP_regulator"/>
</dbReference>
<organism evidence="1 2">
    <name type="scientific">Alkaliphilus hydrothermalis</name>
    <dbReference type="NCBI Taxonomy" id="1482730"/>
    <lineage>
        <taxon>Bacteria</taxon>
        <taxon>Bacillati</taxon>
        <taxon>Bacillota</taxon>
        <taxon>Clostridia</taxon>
        <taxon>Peptostreptococcales</taxon>
        <taxon>Natronincolaceae</taxon>
        <taxon>Alkaliphilus</taxon>
    </lineage>
</organism>
<dbReference type="Proteomes" id="UP001314796">
    <property type="component" value="Unassembled WGS sequence"/>
</dbReference>
<evidence type="ECO:0000313" key="2">
    <source>
        <dbReference type="Proteomes" id="UP001314796"/>
    </source>
</evidence>
<dbReference type="Pfam" id="PF07949">
    <property type="entry name" value="YbbR"/>
    <property type="match status" value="3"/>
</dbReference>
<dbReference type="RefSeq" id="WP_204404146.1">
    <property type="nucleotide sequence ID" value="NZ_JAFBEE010000026.1"/>
</dbReference>
<dbReference type="PANTHER" id="PTHR37804:SF1">
    <property type="entry name" value="CDAA REGULATORY PROTEIN CDAR"/>
    <property type="match status" value="1"/>
</dbReference>
<accession>A0ABS2NTA2</accession>
<sequence length="414" mass="46200">MMNNFFKRNLTAKIISVFFALIMWTYVMSDINPKMTREITNVPVQLLNMEELRQQGLVIVGEVNDQIRVTVKGRRDEIYKINKNDVKATADLNGYKAGVNNIPVDVASLGNIEVDYSPKFLKVELEEIVRKQREVDLLISGNPKVGYILNEPRYKPSVVWIEGPASFVNAVDRVVAKLELNKGEVEEIVASLPLKALDDKDVEVMNVEIKPPYIDVYLPVDRLRTIRIEPKIEAKAAEGYRITDISVLPESIALRGQEELISSLSSVATEAVKLDNLTENKTIDASLVLPEGIKLFNEEEVKITVVVEAIVEKILDVPTVNIEFTGIQQGLDVDYDALLEKIQVKLVGKESVLQQINIEDIKMMVDLKNLNSGTHDVIVNASISTVAGGGIDEVTTTPKKISVKLIEPIQRNND</sequence>
<name>A0ABS2NTA2_9FIRM</name>
<dbReference type="Gene3D" id="2.170.120.30">
    <property type="match status" value="2"/>
</dbReference>
<keyword evidence="2" id="KW-1185">Reference proteome</keyword>